<protein>
    <submittedName>
        <fullName evidence="2">Uncharacterized protein</fullName>
    </submittedName>
</protein>
<dbReference type="KEGG" id="vpe:Varpa_5210"/>
<dbReference type="EMBL" id="CP002417">
    <property type="protein sequence ID" value="ADU39366.1"/>
    <property type="molecule type" value="Genomic_DNA"/>
</dbReference>
<evidence type="ECO:0000313" key="2">
    <source>
        <dbReference type="EMBL" id="ADU39366.1"/>
    </source>
</evidence>
<feature type="region of interest" description="Disordered" evidence="1">
    <location>
        <begin position="1"/>
        <end position="32"/>
    </location>
</feature>
<reference evidence="3" key="1">
    <citation type="submission" date="2010-12" db="EMBL/GenBank/DDBJ databases">
        <title>Complete sequence of Variovorax paradoxus EPS.</title>
        <authorList>
            <consortium name="US DOE Joint Genome Institute"/>
            <person name="Lucas S."/>
            <person name="Copeland A."/>
            <person name="Lapidus A."/>
            <person name="Cheng J.-F."/>
            <person name="Goodwin L."/>
            <person name="Pitluck S."/>
            <person name="Teshima H."/>
            <person name="Detter J.C."/>
            <person name="Han C."/>
            <person name="Tapia R."/>
            <person name="Land M."/>
            <person name="Hauser L."/>
            <person name="Kyrpides N."/>
            <person name="Ivanova N."/>
            <person name="Ovchinnikova G."/>
            <person name="Orwin P."/>
            <person name="Han J.-I.G."/>
            <person name="Woyke T."/>
        </authorList>
    </citation>
    <scope>NUCLEOTIDE SEQUENCE [LARGE SCALE GENOMIC DNA]</scope>
    <source>
        <strain evidence="3">EPS</strain>
    </source>
</reference>
<feature type="compositionally biased region" description="Low complexity" evidence="1">
    <location>
        <begin position="10"/>
        <end position="25"/>
    </location>
</feature>
<organism evidence="2 3">
    <name type="scientific">Variovorax paradoxus (strain EPS)</name>
    <dbReference type="NCBI Taxonomy" id="595537"/>
    <lineage>
        <taxon>Bacteria</taxon>
        <taxon>Pseudomonadati</taxon>
        <taxon>Pseudomonadota</taxon>
        <taxon>Betaproteobacteria</taxon>
        <taxon>Burkholderiales</taxon>
        <taxon>Comamonadaceae</taxon>
        <taxon>Variovorax</taxon>
    </lineage>
</organism>
<dbReference type="AlphaFoldDB" id="E6V5B2"/>
<accession>E6V5B2</accession>
<name>E6V5B2_VARPE</name>
<dbReference type="Proteomes" id="UP000008917">
    <property type="component" value="Chromosome"/>
</dbReference>
<dbReference type="OrthoDB" id="9888909at2"/>
<evidence type="ECO:0000256" key="1">
    <source>
        <dbReference type="SAM" id="MobiDB-lite"/>
    </source>
</evidence>
<gene>
    <name evidence="2" type="ordered locus">Varpa_5210</name>
</gene>
<dbReference type="RefSeq" id="WP_013543571.1">
    <property type="nucleotide sequence ID" value="NC_014931.1"/>
</dbReference>
<proteinExistence type="predicted"/>
<sequence length="112" mass="11892">MAKKKSINGATSAPTTTAEPNTPATQLPQAKDFLDTPRREVIRIAACESLDWLVILQALSGSATFDPETLDNRLPGILKHLAELSSVVLSAIDDPSHKTAALRQSLSRAGAT</sequence>
<dbReference type="STRING" id="595537.Varpa_5210"/>
<dbReference type="HOGENOM" id="CLU_2144788_0_0_4"/>
<reference evidence="2 3" key="2">
    <citation type="journal article" date="2013" name="Genome Announc.">
        <title>Genome of the Root-Associated Plant Growth-Promoting Bacterium Variovorax paradoxus Strain EPS.</title>
        <authorList>
            <person name="Han J.I."/>
            <person name="Spain J.C."/>
            <person name="Leadbetter J.R."/>
            <person name="Ovchinnikova G."/>
            <person name="Goodwin L.A."/>
            <person name="Han C.S."/>
            <person name="Woyke T."/>
            <person name="Davenport K.W."/>
            <person name="Orwin P.M."/>
        </authorList>
    </citation>
    <scope>NUCLEOTIDE SEQUENCE [LARGE SCALE GENOMIC DNA]</scope>
    <source>
        <strain evidence="2 3">EPS</strain>
    </source>
</reference>
<evidence type="ECO:0000313" key="3">
    <source>
        <dbReference type="Proteomes" id="UP000008917"/>
    </source>
</evidence>